<evidence type="ECO:0000313" key="2">
    <source>
        <dbReference type="Proteomes" id="UP001281147"/>
    </source>
</evidence>
<sequence>MAGNVSTGWVPEEKHQKLVIKYNQLCQRYRDLHHKHNGCRERINKANEYMRQADERCAATKVTVQQWRAWIDKNGVPTQERSNRDSTVPERASSKDTTTPIQRHSSQRVASSQTTETDQTSSSPKKPDNPSDDEPEVVSTRSIRRKRSDLTRAMPPPVRVKQEPNSPENPIELASENYSSPHATRKRAFRTETSDLDALVVHHNTPRKRKRRRAASEEASRPRTILRTTSSLSESGLPDNVPEMPAKVEAHTEIPPLYPDVTFRDFALLPAEQLDERKALRQRSPNIPSTSPQGNTVRTTVKRKRGNEDARKKIAFLSEDGDDSTSQVVTRQAKSTPPTSVSRRLGALLEEKPSPPPGLLPQRRTPETVIRRRERFTPPIKQERKAAQKPIQEPRSAPKATERSAVPFKRPRGFEKSPTPALPDDEPLRSRPVGSLRLEDFKINPKYLGAEFAFADTFRGREQRRCLPGCTKPDCCGNAFRKAIEVGAVKSTKTDQQMLEEYLGPEWDLIMGAYAPEKGRDLIMQARAHAFAGQFGKHRQAFERRSTPPGFWRTDMPTTQEENEDRSRAQEMERQKIEERWREAMRPGGRWMFRDDSGE</sequence>
<dbReference type="EMBL" id="JAUTXU010000025">
    <property type="protein sequence ID" value="KAK3719640.1"/>
    <property type="molecule type" value="Genomic_DNA"/>
</dbReference>
<organism evidence="1 2">
    <name type="scientific">Vermiconidia calcicola</name>
    <dbReference type="NCBI Taxonomy" id="1690605"/>
    <lineage>
        <taxon>Eukaryota</taxon>
        <taxon>Fungi</taxon>
        <taxon>Dikarya</taxon>
        <taxon>Ascomycota</taxon>
        <taxon>Pezizomycotina</taxon>
        <taxon>Dothideomycetes</taxon>
        <taxon>Dothideomycetidae</taxon>
        <taxon>Mycosphaerellales</taxon>
        <taxon>Extremaceae</taxon>
        <taxon>Vermiconidia</taxon>
    </lineage>
</organism>
<comment type="caution">
    <text evidence="1">The sequence shown here is derived from an EMBL/GenBank/DDBJ whole genome shotgun (WGS) entry which is preliminary data.</text>
</comment>
<protein>
    <submittedName>
        <fullName evidence="1">Uncharacterized protein</fullName>
    </submittedName>
</protein>
<proteinExistence type="predicted"/>
<accession>A0ACC3NNA0</accession>
<gene>
    <name evidence="1" type="ORF">LTR37_004177</name>
</gene>
<reference evidence="1" key="1">
    <citation type="submission" date="2023-07" db="EMBL/GenBank/DDBJ databases">
        <title>Black Yeasts Isolated from many extreme environments.</title>
        <authorList>
            <person name="Coleine C."/>
            <person name="Stajich J.E."/>
            <person name="Selbmann L."/>
        </authorList>
    </citation>
    <scope>NUCLEOTIDE SEQUENCE</scope>
    <source>
        <strain evidence="1">CCFEE 5714</strain>
    </source>
</reference>
<keyword evidence="2" id="KW-1185">Reference proteome</keyword>
<name>A0ACC3NNA0_9PEZI</name>
<evidence type="ECO:0000313" key="1">
    <source>
        <dbReference type="EMBL" id="KAK3719640.1"/>
    </source>
</evidence>
<dbReference type="Proteomes" id="UP001281147">
    <property type="component" value="Unassembled WGS sequence"/>
</dbReference>